<evidence type="ECO:0000256" key="6">
    <source>
        <dbReference type="ARBA" id="ARBA00023136"/>
    </source>
</evidence>
<protein>
    <submittedName>
        <fullName evidence="12">Discs, large homolog 2 (Drosophila)</fullName>
    </submittedName>
</protein>
<dbReference type="Pfam" id="PF00595">
    <property type="entry name" value="PDZ"/>
    <property type="match status" value="3"/>
</dbReference>
<dbReference type="InterPro" id="IPR004172">
    <property type="entry name" value="L27_dom"/>
</dbReference>
<dbReference type="PROSITE" id="PS50106">
    <property type="entry name" value="PDZ"/>
    <property type="match status" value="3"/>
</dbReference>
<dbReference type="InterPro" id="IPR001452">
    <property type="entry name" value="SH3_domain"/>
</dbReference>
<dbReference type="PROSITE" id="PS51022">
    <property type="entry name" value="L27"/>
    <property type="match status" value="1"/>
</dbReference>
<proteinExistence type="inferred from homology"/>
<evidence type="ECO:0000256" key="3">
    <source>
        <dbReference type="ARBA" id="ARBA00022443"/>
    </source>
</evidence>
<dbReference type="InterPro" id="IPR036892">
    <property type="entry name" value="L27_dom_sf"/>
</dbReference>
<dbReference type="GO" id="GO:0016323">
    <property type="term" value="C:basolateral plasma membrane"/>
    <property type="evidence" value="ECO:0007669"/>
    <property type="project" value="TreeGrafter"/>
</dbReference>
<dbReference type="SUPFAM" id="SSF50156">
    <property type="entry name" value="PDZ domain-like"/>
    <property type="match status" value="3"/>
</dbReference>
<dbReference type="InterPro" id="IPR020590">
    <property type="entry name" value="Guanylate_kinase_CS"/>
</dbReference>
<dbReference type="GO" id="GO:0098839">
    <property type="term" value="C:postsynaptic density membrane"/>
    <property type="evidence" value="ECO:0007669"/>
    <property type="project" value="TreeGrafter"/>
</dbReference>
<dbReference type="Pfam" id="PF10600">
    <property type="entry name" value="PDZ_assoc"/>
    <property type="match status" value="1"/>
</dbReference>
<dbReference type="PROSITE" id="PS50052">
    <property type="entry name" value="GUANYLATE_KINASE_2"/>
    <property type="match status" value="1"/>
</dbReference>
<evidence type="ECO:0000313" key="12">
    <source>
        <dbReference type="Ensembl" id="ENSHHUP00000091770.1"/>
    </source>
</evidence>
<dbReference type="GO" id="GO:0045197">
    <property type="term" value="P:establishment or maintenance of epithelial cell apical/basal polarity"/>
    <property type="evidence" value="ECO:0007669"/>
    <property type="project" value="TreeGrafter"/>
</dbReference>
<evidence type="ECO:0000259" key="8">
    <source>
        <dbReference type="PROSITE" id="PS50002"/>
    </source>
</evidence>
<dbReference type="InterPro" id="IPR008144">
    <property type="entry name" value="Guanylate_kin-like_dom"/>
</dbReference>
<reference evidence="13" key="1">
    <citation type="submission" date="2018-06" db="EMBL/GenBank/DDBJ databases">
        <title>Genome assembly of Danube salmon.</title>
        <authorList>
            <person name="Macqueen D.J."/>
            <person name="Gundappa M.K."/>
        </authorList>
    </citation>
    <scope>NUCLEOTIDE SEQUENCE [LARGE SCALE GENOMIC DNA]</scope>
</reference>
<dbReference type="InterPro" id="IPR036034">
    <property type="entry name" value="PDZ_sf"/>
</dbReference>
<dbReference type="FunFam" id="2.30.42.10:FF:000002">
    <property type="entry name" value="Disks large homolog 4 isoform 2"/>
    <property type="match status" value="1"/>
</dbReference>
<evidence type="ECO:0000313" key="13">
    <source>
        <dbReference type="Proteomes" id="UP000314982"/>
    </source>
</evidence>
<dbReference type="CDD" id="cd06795">
    <property type="entry name" value="PDZ3_Dlg1-2-4-like"/>
    <property type="match status" value="1"/>
</dbReference>
<dbReference type="GeneTree" id="ENSGT00940000155156"/>
<dbReference type="FunFam" id="2.30.42.10:FF:000001">
    <property type="entry name" value="Disks large homolog 1 isoform 2"/>
    <property type="match status" value="1"/>
</dbReference>
<dbReference type="PANTHER" id="PTHR23119">
    <property type="entry name" value="DISCS LARGE"/>
    <property type="match status" value="1"/>
</dbReference>
<dbReference type="SMART" id="SM00072">
    <property type="entry name" value="GuKc"/>
    <property type="match status" value="1"/>
</dbReference>
<dbReference type="Gene3D" id="2.30.30.40">
    <property type="entry name" value="SH3 Domains"/>
    <property type="match status" value="1"/>
</dbReference>
<dbReference type="Gene3D" id="1.10.287.470">
    <property type="entry name" value="Helix hairpin bin"/>
    <property type="match status" value="1"/>
</dbReference>
<feature type="domain" description="SH3" evidence="8">
    <location>
        <begin position="564"/>
        <end position="634"/>
    </location>
</feature>
<dbReference type="InterPro" id="IPR019583">
    <property type="entry name" value="DLG1-4_PDZ_assoc"/>
</dbReference>
<sequence length="876" mass="98550">MTFFLLNNIVTARALGLLEDYRAKLKKPEEQQLKTAIQRVMGVFKSSLFQALLDIQEIYEVTLLNTQKIYYCCHSDGLFTVSFPFSTVLLFSFTSSSVLKQYRYEDEDSPPEHGFPRLTNEVRAPELVHVSEKNLSEIENVHGYVSHSHISPLKVSKRPLLHPQSSEQNWLKIHNFNCTNYIFSTSVNGTEIEYEFEEITLERGNSGLGFSIAGGTDNPHVGDDPGIFITKIISGGAAAEDGRLRVNDCILRVNDANVSEVSHSKAVEALKVAGSIVRLYVRRRRPMLETVIEIKLIKGPKGLGFSIAGGVGNQHIPGDNSIYVTKIIDGGAAQKDQRLQVGDRLLMVNNYTLEEVSHEEAVAILKNTSDVVYLKVGKPTSVYLSDPYGPPDITHSFSPAMENHISSVGNNGTLEYKCSLPPMPISPGRYSPLPNQLLGEEDINRDPRRMILHKGSTGLGFNIVGGEDGEGIFVSFILAGGPADLSGELRRGDQILSVNGIDLRGATHEQAAAALKGAGQTVTIVAQYRPEEYGRFEAKIHDLREQMMNHSMSSGSGSLRTNQKRSLYVRAQFDYEKAKDSGLPSQGLSFRYGDILHVINASDDEWWQARRVTPDGDSEEMGVIPSKRSSLFAPPHAFFPPQSFNDKRKKNHIFTRKFPFYKNELGEQDGSDSERKYCRLEHTHTYRPVIILGPMKDRINDDLISEFPDKFGSCVPHTTRSRRDYEVDGRDYHFVMSREQMELDIQEHKFIEAGQYNDNLYGTSVQSVKYVAERGKHCILDVSGNAIKRLQVAQLYPIAIFIKPRSIDSLMEMNKRLTEEQARKTFDRAMKLEQEFAEFFTALVQGDTLEEIYNHCKMVVEEHSGTYIWIPSKEKL</sequence>
<dbReference type="Pfam" id="PF09058">
    <property type="entry name" value="L27_1"/>
    <property type="match status" value="1"/>
</dbReference>
<dbReference type="AlphaFoldDB" id="A0A4W5RZ62"/>
<evidence type="ECO:0000259" key="9">
    <source>
        <dbReference type="PROSITE" id="PS50052"/>
    </source>
</evidence>
<dbReference type="FunFam" id="2.30.42.10:FF:000091">
    <property type="entry name" value="disks large homolog 1 isoform X8"/>
    <property type="match status" value="1"/>
</dbReference>
<accession>A0A4W5RZ62</accession>
<dbReference type="GO" id="GO:0019901">
    <property type="term" value="F:protein kinase binding"/>
    <property type="evidence" value="ECO:0007669"/>
    <property type="project" value="TreeGrafter"/>
</dbReference>
<keyword evidence="6" id="KW-0472">Membrane</keyword>
<dbReference type="GO" id="GO:0098609">
    <property type="term" value="P:cell-cell adhesion"/>
    <property type="evidence" value="ECO:0007669"/>
    <property type="project" value="TreeGrafter"/>
</dbReference>
<dbReference type="GO" id="GO:0099072">
    <property type="term" value="P:regulation of postsynaptic membrane neurotransmitter receptor levels"/>
    <property type="evidence" value="ECO:0007669"/>
    <property type="project" value="TreeGrafter"/>
</dbReference>
<dbReference type="PROSITE" id="PS50002">
    <property type="entry name" value="SH3"/>
    <property type="match status" value="1"/>
</dbReference>
<feature type="domain" description="PDZ" evidence="10">
    <location>
        <begin position="449"/>
        <end position="530"/>
    </location>
</feature>
<feature type="domain" description="Guanylate kinase-like" evidence="9">
    <location>
        <begin position="686"/>
        <end position="861"/>
    </location>
</feature>
<dbReference type="GO" id="GO:0035255">
    <property type="term" value="F:ionotropic glutamate receptor binding"/>
    <property type="evidence" value="ECO:0007669"/>
    <property type="project" value="TreeGrafter"/>
</dbReference>
<feature type="domain" description="PDZ" evidence="10">
    <location>
        <begin position="198"/>
        <end position="285"/>
    </location>
</feature>
<dbReference type="SMART" id="SM00326">
    <property type="entry name" value="SH3"/>
    <property type="match status" value="1"/>
</dbReference>
<reference evidence="12" key="3">
    <citation type="submission" date="2025-09" db="UniProtKB">
        <authorList>
            <consortium name="Ensembl"/>
        </authorList>
    </citation>
    <scope>IDENTIFICATION</scope>
</reference>
<comment type="subcellular location">
    <subcellularLocation>
        <location evidence="1">Cell membrane</location>
        <topology evidence="1">Peripheral membrane protein</topology>
    </subcellularLocation>
</comment>
<dbReference type="Pfam" id="PF00018">
    <property type="entry name" value="SH3_1"/>
    <property type="match status" value="1"/>
</dbReference>
<dbReference type="GO" id="GO:0043005">
    <property type="term" value="C:neuron projection"/>
    <property type="evidence" value="ECO:0007669"/>
    <property type="project" value="InterPro"/>
</dbReference>
<dbReference type="GO" id="GO:0031594">
    <property type="term" value="C:neuromuscular junction"/>
    <property type="evidence" value="ECO:0007669"/>
    <property type="project" value="InterPro"/>
</dbReference>
<dbReference type="InterPro" id="IPR050614">
    <property type="entry name" value="Synaptic_Scaffolding_LAP-MAGUK"/>
</dbReference>
<dbReference type="InterPro" id="IPR015143">
    <property type="entry name" value="L27_1"/>
</dbReference>
<dbReference type="Pfam" id="PF10608">
    <property type="entry name" value="MAGUK_N_PEST"/>
    <property type="match status" value="1"/>
</dbReference>
<dbReference type="Gene3D" id="3.30.63.10">
    <property type="entry name" value="Guanylate Kinase phosphate binding domain"/>
    <property type="match status" value="1"/>
</dbReference>
<dbReference type="CDD" id="cd00071">
    <property type="entry name" value="GMPK"/>
    <property type="match status" value="1"/>
</dbReference>
<dbReference type="PANTHER" id="PTHR23119:SF6">
    <property type="entry name" value="DISKS LARGE HOMOLOG 2"/>
    <property type="match status" value="1"/>
</dbReference>
<evidence type="ECO:0000259" key="11">
    <source>
        <dbReference type="PROSITE" id="PS51022"/>
    </source>
</evidence>
<dbReference type="SMART" id="SM01277">
    <property type="entry name" value="MAGUK_N_PEST"/>
    <property type="match status" value="1"/>
</dbReference>
<name>A0A4W5RZ62_9TELE</name>
<dbReference type="InterPro" id="IPR008145">
    <property type="entry name" value="GK/Ca_channel_bsu"/>
</dbReference>
<dbReference type="PROSITE" id="PS00856">
    <property type="entry name" value="GUANYLATE_KINASE_1"/>
    <property type="match status" value="1"/>
</dbReference>
<dbReference type="InterPro" id="IPR027417">
    <property type="entry name" value="P-loop_NTPase"/>
</dbReference>
<dbReference type="InterPro" id="IPR036028">
    <property type="entry name" value="SH3-like_dom_sf"/>
</dbReference>
<dbReference type="SUPFAM" id="SSF50044">
    <property type="entry name" value="SH3-domain"/>
    <property type="match status" value="1"/>
</dbReference>
<dbReference type="Gene3D" id="2.30.42.10">
    <property type="match status" value="3"/>
</dbReference>
<dbReference type="InterPro" id="IPR001478">
    <property type="entry name" value="PDZ"/>
</dbReference>
<keyword evidence="13" id="KW-1185">Reference proteome</keyword>
<dbReference type="PIRSF" id="PIRSF001741">
    <property type="entry name" value="MAGUK_DLGH"/>
    <property type="match status" value="1"/>
</dbReference>
<evidence type="ECO:0000256" key="4">
    <source>
        <dbReference type="ARBA" id="ARBA00022475"/>
    </source>
</evidence>
<feature type="domain" description="PDZ" evidence="10">
    <location>
        <begin position="293"/>
        <end position="380"/>
    </location>
</feature>
<keyword evidence="4" id="KW-1003">Cell membrane</keyword>
<evidence type="ECO:0000259" key="10">
    <source>
        <dbReference type="PROSITE" id="PS50106"/>
    </source>
</evidence>
<dbReference type="Proteomes" id="UP000314982">
    <property type="component" value="Unassembled WGS sequence"/>
</dbReference>
<feature type="domain" description="L27" evidence="11">
    <location>
        <begin position="7"/>
        <end position="67"/>
    </location>
</feature>
<dbReference type="FunFam" id="3.30.63.10:FF:000001">
    <property type="entry name" value="Disks large homolog 1 isoform 2"/>
    <property type="match status" value="1"/>
</dbReference>
<dbReference type="GO" id="GO:0043113">
    <property type="term" value="P:receptor clustering"/>
    <property type="evidence" value="ECO:0007669"/>
    <property type="project" value="TreeGrafter"/>
</dbReference>
<dbReference type="GO" id="GO:0007268">
    <property type="term" value="P:chemical synaptic transmission"/>
    <property type="evidence" value="ECO:0007669"/>
    <property type="project" value="InterPro"/>
</dbReference>
<dbReference type="CDD" id="cd06724">
    <property type="entry name" value="PDZ2_Dlg1-2-4-like"/>
    <property type="match status" value="1"/>
</dbReference>
<evidence type="ECO:0000256" key="5">
    <source>
        <dbReference type="ARBA" id="ARBA00022737"/>
    </source>
</evidence>
<dbReference type="SMART" id="SM00228">
    <property type="entry name" value="PDZ"/>
    <property type="match status" value="3"/>
</dbReference>
<keyword evidence="5" id="KW-0677">Repeat</keyword>
<dbReference type="InterPro" id="IPR016313">
    <property type="entry name" value="DLG1-like"/>
</dbReference>
<evidence type="ECO:0000256" key="2">
    <source>
        <dbReference type="ARBA" id="ARBA00007014"/>
    </source>
</evidence>
<dbReference type="CDD" id="cd06723">
    <property type="entry name" value="PDZ1_Dlg1-2-4-like"/>
    <property type="match status" value="1"/>
</dbReference>
<evidence type="ECO:0000256" key="1">
    <source>
        <dbReference type="ARBA" id="ARBA00004202"/>
    </source>
</evidence>
<keyword evidence="3 7" id="KW-0728">SH3 domain</keyword>
<evidence type="ECO:0000256" key="7">
    <source>
        <dbReference type="PROSITE-ProRule" id="PRU00192"/>
    </source>
</evidence>
<dbReference type="GO" id="GO:0097120">
    <property type="term" value="P:receptor localization to synapse"/>
    <property type="evidence" value="ECO:0007669"/>
    <property type="project" value="TreeGrafter"/>
</dbReference>
<dbReference type="FunFam" id="3.40.50.300:FF:001402">
    <property type="entry name" value="Discs, large homolog 3 (Drosophila)"/>
    <property type="match status" value="1"/>
</dbReference>
<comment type="similarity">
    <text evidence="2">Belongs to the MAGUK family.</text>
</comment>
<dbReference type="SUPFAM" id="SSF101288">
    <property type="entry name" value="L27 domain"/>
    <property type="match status" value="1"/>
</dbReference>
<reference evidence="12" key="2">
    <citation type="submission" date="2025-08" db="UniProtKB">
        <authorList>
            <consortium name="Ensembl"/>
        </authorList>
    </citation>
    <scope>IDENTIFICATION</scope>
</reference>
<dbReference type="SMART" id="SM00569">
    <property type="entry name" value="L27"/>
    <property type="match status" value="1"/>
</dbReference>
<dbReference type="Gene3D" id="3.40.50.300">
    <property type="entry name" value="P-loop containing nucleotide triphosphate hydrolases"/>
    <property type="match status" value="1"/>
</dbReference>
<dbReference type="Ensembl" id="ENSHHUT00000094593.1">
    <property type="protein sequence ID" value="ENSHHUP00000091770.1"/>
    <property type="gene ID" value="ENSHHUG00000052920.1"/>
</dbReference>
<dbReference type="InterPro" id="IPR019590">
    <property type="entry name" value="DLG1_PEST_dom"/>
</dbReference>
<organism evidence="12 13">
    <name type="scientific">Hucho hucho</name>
    <name type="common">huchen</name>
    <dbReference type="NCBI Taxonomy" id="62062"/>
    <lineage>
        <taxon>Eukaryota</taxon>
        <taxon>Metazoa</taxon>
        <taxon>Chordata</taxon>
        <taxon>Craniata</taxon>
        <taxon>Vertebrata</taxon>
        <taxon>Euteleostomi</taxon>
        <taxon>Actinopterygii</taxon>
        <taxon>Neopterygii</taxon>
        <taxon>Teleostei</taxon>
        <taxon>Protacanthopterygii</taxon>
        <taxon>Salmoniformes</taxon>
        <taxon>Salmonidae</taxon>
        <taxon>Salmoninae</taxon>
        <taxon>Hucho</taxon>
    </lineage>
</organism>
<dbReference type="SUPFAM" id="SSF52540">
    <property type="entry name" value="P-loop containing nucleoside triphosphate hydrolases"/>
    <property type="match status" value="1"/>
</dbReference>
<dbReference type="Pfam" id="PF00625">
    <property type="entry name" value="Guanylate_kin"/>
    <property type="match status" value="1"/>
</dbReference>